<protein>
    <submittedName>
        <fullName evidence="2">Uncharacterized protein</fullName>
    </submittedName>
</protein>
<dbReference type="AlphaFoldDB" id="A0AA38JBW3"/>
<feature type="compositionally biased region" description="Polar residues" evidence="1">
    <location>
        <begin position="17"/>
        <end position="26"/>
    </location>
</feature>
<name>A0AA38JBW3_9AGAR</name>
<reference evidence="2" key="1">
    <citation type="submission" date="2022-08" db="EMBL/GenBank/DDBJ databases">
        <authorList>
            <consortium name="DOE Joint Genome Institute"/>
            <person name="Min B."/>
            <person name="Sierra-Patev S."/>
            <person name="Naranjo-Ortiz M."/>
            <person name="Looney B."/>
            <person name="Konkel Z."/>
            <person name="Slot J.C."/>
            <person name="Sakamoto Y."/>
            <person name="Steenwyk J.L."/>
            <person name="Rokas A."/>
            <person name="Carro J."/>
            <person name="Camarero S."/>
            <person name="Ferreira P."/>
            <person name="Molpeceres G."/>
            <person name="Ruiz-duenas F.J."/>
            <person name="Serrano A."/>
            <person name="Henrissat B."/>
            <person name="Drula E."/>
            <person name="Hughes K.W."/>
            <person name="Mata J.L."/>
            <person name="Ishikawa N.K."/>
            <person name="Vargas-Isla R."/>
            <person name="Ushijima S."/>
            <person name="Smith C.A."/>
            <person name="Ahrendt S."/>
            <person name="Andreopoulos W."/>
            <person name="He G."/>
            <person name="LaButti K."/>
            <person name="Lipzen A."/>
            <person name="Ng V."/>
            <person name="Riley R."/>
            <person name="Sandor L."/>
            <person name="Barry K."/>
            <person name="Martinez A.T."/>
            <person name="Xiao Y."/>
            <person name="Gibbons J.G."/>
            <person name="Terashima K."/>
            <person name="Hibbett D.S."/>
            <person name="Grigoriev I.V."/>
        </authorList>
    </citation>
    <scope>NUCLEOTIDE SEQUENCE</scope>
    <source>
        <strain evidence="2">ET3784</strain>
    </source>
</reference>
<proteinExistence type="predicted"/>
<evidence type="ECO:0000313" key="2">
    <source>
        <dbReference type="EMBL" id="KAJ3733897.1"/>
    </source>
</evidence>
<dbReference type="PANTHER" id="PTHR37332">
    <property type="entry name" value="EXPRESSED PROTEIN"/>
    <property type="match status" value="1"/>
</dbReference>
<sequence>MSFSGEQHRPGMRRKSSAQNLLSSFKSPPNNSTPQPTPQPLTVSSAAAAAYTGPAGAPTPVSSTPLAKEWDTQSLHAESLVGTTTPALGTSDEYLRDLVQKRILTLTYIRNIHEGRSHWFHTIYMSRTDLDRVFNNVEMKKRTTRFLILGMSLANLLDVPQPQDFLRGLLNTLLEYDQAKEDTEKPKIRQPRRLFRGKLGGKRPGVMSEYSASYTDFAESYLVNPHTPFPLDYHQTLLTLLDIVSEVYNKISKLIGPSPIPHSTQHMMGPLGLLVPHPGVSYLFSDGPQSAFSGTTSPNLSQHSYPNTFSLDGDPHANGSLWSIANGGLSTTGGFSFGAGPLPAWSSTLGELVLKIDNKFKKITSVLLKELDQFARTGIKEELASLDPLLRNIKMPDLEAAGLANFD</sequence>
<dbReference type="EMBL" id="JANVFO010000015">
    <property type="protein sequence ID" value="KAJ3733897.1"/>
    <property type="molecule type" value="Genomic_DNA"/>
</dbReference>
<evidence type="ECO:0000256" key="1">
    <source>
        <dbReference type="SAM" id="MobiDB-lite"/>
    </source>
</evidence>
<accession>A0AA38JBW3</accession>
<organism evidence="2 3">
    <name type="scientific">Lentinula guzmanii</name>
    <dbReference type="NCBI Taxonomy" id="2804957"/>
    <lineage>
        <taxon>Eukaryota</taxon>
        <taxon>Fungi</taxon>
        <taxon>Dikarya</taxon>
        <taxon>Basidiomycota</taxon>
        <taxon>Agaricomycotina</taxon>
        <taxon>Agaricomycetes</taxon>
        <taxon>Agaricomycetidae</taxon>
        <taxon>Agaricales</taxon>
        <taxon>Marasmiineae</taxon>
        <taxon>Omphalotaceae</taxon>
        <taxon>Lentinula</taxon>
    </lineage>
</organism>
<gene>
    <name evidence="2" type="ORF">DFJ43DRAFT_1152601</name>
</gene>
<feature type="region of interest" description="Disordered" evidence="1">
    <location>
        <begin position="1"/>
        <end position="43"/>
    </location>
</feature>
<evidence type="ECO:0000313" key="3">
    <source>
        <dbReference type="Proteomes" id="UP001176059"/>
    </source>
</evidence>
<dbReference type="Proteomes" id="UP001176059">
    <property type="component" value="Unassembled WGS sequence"/>
</dbReference>
<comment type="caution">
    <text evidence="2">The sequence shown here is derived from an EMBL/GenBank/DDBJ whole genome shotgun (WGS) entry which is preliminary data.</text>
</comment>
<keyword evidence="3" id="KW-1185">Reference proteome</keyword>
<dbReference type="PANTHER" id="PTHR37332:SF1">
    <property type="entry name" value="ELMO DOMAIN-CONTAINING PROTEIN"/>
    <property type="match status" value="1"/>
</dbReference>
<reference evidence="2" key="2">
    <citation type="journal article" date="2023" name="Proc. Natl. Acad. Sci. U.S.A.">
        <title>A global phylogenomic analysis of the shiitake genus Lentinula.</title>
        <authorList>
            <person name="Sierra-Patev S."/>
            <person name="Min B."/>
            <person name="Naranjo-Ortiz M."/>
            <person name="Looney B."/>
            <person name="Konkel Z."/>
            <person name="Slot J.C."/>
            <person name="Sakamoto Y."/>
            <person name="Steenwyk J.L."/>
            <person name="Rokas A."/>
            <person name="Carro J."/>
            <person name="Camarero S."/>
            <person name="Ferreira P."/>
            <person name="Molpeceres G."/>
            <person name="Ruiz-Duenas F.J."/>
            <person name="Serrano A."/>
            <person name="Henrissat B."/>
            <person name="Drula E."/>
            <person name="Hughes K.W."/>
            <person name="Mata J.L."/>
            <person name="Ishikawa N.K."/>
            <person name="Vargas-Isla R."/>
            <person name="Ushijima S."/>
            <person name="Smith C.A."/>
            <person name="Donoghue J."/>
            <person name="Ahrendt S."/>
            <person name="Andreopoulos W."/>
            <person name="He G."/>
            <person name="LaButti K."/>
            <person name="Lipzen A."/>
            <person name="Ng V."/>
            <person name="Riley R."/>
            <person name="Sandor L."/>
            <person name="Barry K."/>
            <person name="Martinez A.T."/>
            <person name="Xiao Y."/>
            <person name="Gibbons J.G."/>
            <person name="Terashima K."/>
            <person name="Grigoriev I.V."/>
            <person name="Hibbett D."/>
        </authorList>
    </citation>
    <scope>NUCLEOTIDE SEQUENCE</scope>
    <source>
        <strain evidence="2">ET3784</strain>
    </source>
</reference>